<accession>A0ACD4C588</accession>
<reference evidence="1" key="1">
    <citation type="submission" date="2022-09" db="EMBL/GenBank/DDBJ databases">
        <title>Complete genome sequence of Rossellomorea vietnamensis strain RL-WG62, a newly isolated PGPR with the potential for plant salinity stress alleviation.</title>
        <authorList>
            <person name="Ren L."/>
            <person name="Wang G."/>
            <person name="Hu H."/>
        </authorList>
    </citation>
    <scope>NUCLEOTIDE SEQUENCE</scope>
    <source>
        <strain evidence="1">RL-WG62</strain>
    </source>
</reference>
<evidence type="ECO:0000313" key="1">
    <source>
        <dbReference type="EMBL" id="UXH43708.1"/>
    </source>
</evidence>
<name>A0ACD4C588_9BACI</name>
<dbReference type="EMBL" id="CP104558">
    <property type="protein sequence ID" value="UXH43708.1"/>
    <property type="molecule type" value="Genomic_DNA"/>
</dbReference>
<organism evidence="1 2">
    <name type="scientific">Rossellomorea vietnamensis</name>
    <dbReference type="NCBI Taxonomy" id="218284"/>
    <lineage>
        <taxon>Bacteria</taxon>
        <taxon>Bacillati</taxon>
        <taxon>Bacillota</taxon>
        <taxon>Bacilli</taxon>
        <taxon>Bacillales</taxon>
        <taxon>Bacillaceae</taxon>
        <taxon>Rossellomorea</taxon>
    </lineage>
</organism>
<dbReference type="Proteomes" id="UP001064027">
    <property type="component" value="Chromosome"/>
</dbReference>
<evidence type="ECO:0000313" key="2">
    <source>
        <dbReference type="Proteomes" id="UP001064027"/>
    </source>
</evidence>
<proteinExistence type="predicted"/>
<keyword evidence="2" id="KW-1185">Reference proteome</keyword>
<gene>
    <name evidence="1" type="ORF">N5C46_18895</name>
</gene>
<sequence>MEEKISNLLAGDKCTHVLYAYRDRERYLKNTLNYTLEGVEMGETVILIENERNMNVLLKQLKSQLTSEQLEKIQPISNFEFYQSSGSYHPPAIYEQLMKTITPYLENDISFRSWTNVEWGTLEDPTSIIEWFEIETDRAIHEHNLTIVCAYESSKMPDHLEEALKKSHGHIMSDDDIVISSVYRSTQN</sequence>
<protein>
    <submittedName>
        <fullName evidence="1">MEDS domain-containing protein</fullName>
    </submittedName>
</protein>